<keyword evidence="6" id="KW-0472">Membrane</keyword>
<dbReference type="GO" id="GO:0005886">
    <property type="term" value="C:plasma membrane"/>
    <property type="evidence" value="ECO:0007669"/>
    <property type="project" value="UniProtKB-SubCell"/>
</dbReference>
<dbReference type="SMART" id="SM00176">
    <property type="entry name" value="RAN"/>
    <property type="match status" value="1"/>
</dbReference>
<name>A0AAE0VNR0_9BIVA</name>
<accession>A0AAE0VNR0</accession>
<evidence type="ECO:0000256" key="10">
    <source>
        <dbReference type="SAM" id="MobiDB-lite"/>
    </source>
</evidence>
<evidence type="ECO:0000256" key="7">
    <source>
        <dbReference type="ARBA" id="ARBA00023288"/>
    </source>
</evidence>
<feature type="region of interest" description="Disordered" evidence="10">
    <location>
        <begin position="189"/>
        <end position="243"/>
    </location>
</feature>
<comment type="caution">
    <text evidence="11">The sequence shown here is derived from an EMBL/GenBank/DDBJ whole genome shotgun (WGS) entry which is preliminary data.</text>
</comment>
<dbReference type="InterPro" id="IPR001806">
    <property type="entry name" value="Small_GTPase"/>
</dbReference>
<dbReference type="SUPFAM" id="SSF52540">
    <property type="entry name" value="P-loop containing nucleoside triphosphate hydrolases"/>
    <property type="match status" value="1"/>
</dbReference>
<keyword evidence="8" id="KW-0636">Prenylation</keyword>
<evidence type="ECO:0000256" key="9">
    <source>
        <dbReference type="ARBA" id="ARBA00038061"/>
    </source>
</evidence>
<dbReference type="SMART" id="SM00175">
    <property type="entry name" value="RAB"/>
    <property type="match status" value="1"/>
</dbReference>
<reference evidence="11" key="1">
    <citation type="journal article" date="2021" name="Genome Biol. Evol.">
        <title>A High-Quality Reference Genome for a Parasitic Bivalve with Doubly Uniparental Inheritance (Bivalvia: Unionida).</title>
        <authorList>
            <person name="Smith C.H."/>
        </authorList>
    </citation>
    <scope>NUCLEOTIDE SEQUENCE</scope>
    <source>
        <strain evidence="11">CHS0354</strain>
    </source>
</reference>
<dbReference type="Gene3D" id="3.40.50.300">
    <property type="entry name" value="P-loop containing nucleotide triphosphate hydrolases"/>
    <property type="match status" value="1"/>
</dbReference>
<keyword evidence="2" id="KW-1003">Cell membrane</keyword>
<evidence type="ECO:0000256" key="4">
    <source>
        <dbReference type="ARBA" id="ARBA00022741"/>
    </source>
</evidence>
<gene>
    <name evidence="11" type="ORF">CHS0354_037355</name>
</gene>
<dbReference type="GO" id="GO:0005525">
    <property type="term" value="F:GTP binding"/>
    <property type="evidence" value="ECO:0007669"/>
    <property type="project" value="UniProtKB-KW"/>
</dbReference>
<comment type="similarity">
    <text evidence="9">Belongs to the small GTPase superfamily. RasD family.</text>
</comment>
<dbReference type="PANTHER" id="PTHR46149">
    <property type="entry name" value="MIP08469P"/>
    <property type="match status" value="1"/>
</dbReference>
<sequence length="243" mass="27815">MVDTDHRNRVIFLGAGGVGKTSILKRFLTGKFTDEYRETVEELYCKDYSIDETDFKVDFLDTAGNLEFPAMRRLYISTAHAFVLVYSITNQATFVEVKSLWEQIKEVRSNYEDLPCVIVGNKLDLEDNRQVEKFDALNWVYNESSCGAFVEVSAKANDCIKDVFKLLLEKAKNPRARLNEPFLKRRLSEHSLEQQKEQTAEKGAEEGISNKFGRSRSLIRRGSKPKVKKSAGRHQNNDDCVIS</sequence>
<dbReference type="AlphaFoldDB" id="A0AAE0VNR0"/>
<evidence type="ECO:0008006" key="13">
    <source>
        <dbReference type="Google" id="ProtNLM"/>
    </source>
</evidence>
<keyword evidence="12" id="KW-1185">Reference proteome</keyword>
<dbReference type="EMBL" id="JAEAOA010002185">
    <property type="protein sequence ID" value="KAK3584983.1"/>
    <property type="molecule type" value="Genomic_DNA"/>
</dbReference>
<evidence type="ECO:0000256" key="5">
    <source>
        <dbReference type="ARBA" id="ARBA00023134"/>
    </source>
</evidence>
<dbReference type="InterPro" id="IPR005225">
    <property type="entry name" value="Small_GTP-bd"/>
</dbReference>
<reference evidence="11" key="2">
    <citation type="journal article" date="2021" name="Genome Biol. Evol.">
        <title>Developing a high-quality reference genome for a parasitic bivalve with doubly uniparental inheritance (Bivalvia: Unionida).</title>
        <authorList>
            <person name="Smith C.H."/>
        </authorList>
    </citation>
    <scope>NUCLEOTIDE SEQUENCE</scope>
    <source>
        <strain evidence="11">CHS0354</strain>
        <tissue evidence="11">Mantle</tissue>
    </source>
</reference>
<proteinExistence type="inferred from homology"/>
<dbReference type="PANTHER" id="PTHR46149:SF7">
    <property type="entry name" value="GTP-BINDING PROTEIN DI-RAS2"/>
    <property type="match status" value="1"/>
</dbReference>
<evidence type="ECO:0000256" key="8">
    <source>
        <dbReference type="ARBA" id="ARBA00023289"/>
    </source>
</evidence>
<organism evidence="11 12">
    <name type="scientific">Potamilus streckersoni</name>
    <dbReference type="NCBI Taxonomy" id="2493646"/>
    <lineage>
        <taxon>Eukaryota</taxon>
        <taxon>Metazoa</taxon>
        <taxon>Spiralia</taxon>
        <taxon>Lophotrochozoa</taxon>
        <taxon>Mollusca</taxon>
        <taxon>Bivalvia</taxon>
        <taxon>Autobranchia</taxon>
        <taxon>Heteroconchia</taxon>
        <taxon>Palaeoheterodonta</taxon>
        <taxon>Unionida</taxon>
        <taxon>Unionoidea</taxon>
        <taxon>Unionidae</taxon>
        <taxon>Ambleminae</taxon>
        <taxon>Lampsilini</taxon>
        <taxon>Potamilus</taxon>
    </lineage>
</organism>
<evidence type="ECO:0000313" key="11">
    <source>
        <dbReference type="EMBL" id="KAK3584983.1"/>
    </source>
</evidence>
<evidence type="ECO:0000313" key="12">
    <source>
        <dbReference type="Proteomes" id="UP001195483"/>
    </source>
</evidence>
<dbReference type="Proteomes" id="UP001195483">
    <property type="component" value="Unassembled WGS sequence"/>
</dbReference>
<evidence type="ECO:0000256" key="2">
    <source>
        <dbReference type="ARBA" id="ARBA00022475"/>
    </source>
</evidence>
<evidence type="ECO:0000256" key="1">
    <source>
        <dbReference type="ARBA" id="ARBA00004193"/>
    </source>
</evidence>
<keyword evidence="3" id="KW-0488">Methylation</keyword>
<dbReference type="PRINTS" id="PR00449">
    <property type="entry name" value="RASTRNSFRMNG"/>
</dbReference>
<dbReference type="InterPro" id="IPR027417">
    <property type="entry name" value="P-loop_NTPase"/>
</dbReference>
<dbReference type="CDD" id="cd00876">
    <property type="entry name" value="Ras"/>
    <property type="match status" value="1"/>
</dbReference>
<keyword evidence="4" id="KW-0547">Nucleotide-binding</keyword>
<dbReference type="SMART" id="SM00173">
    <property type="entry name" value="RAS"/>
    <property type="match status" value="1"/>
</dbReference>
<protein>
    <recommendedName>
        <fullName evidence="13">GTP-binding protein Di-Ras2</fullName>
    </recommendedName>
</protein>
<dbReference type="SMART" id="SM00174">
    <property type="entry name" value="RHO"/>
    <property type="match status" value="1"/>
</dbReference>
<dbReference type="PROSITE" id="PS51419">
    <property type="entry name" value="RAB"/>
    <property type="match status" value="1"/>
</dbReference>
<keyword evidence="5" id="KW-0342">GTP-binding</keyword>
<dbReference type="Pfam" id="PF00071">
    <property type="entry name" value="Ras"/>
    <property type="match status" value="1"/>
</dbReference>
<dbReference type="PROSITE" id="PS51421">
    <property type="entry name" value="RAS"/>
    <property type="match status" value="1"/>
</dbReference>
<dbReference type="FunFam" id="3.40.50.300:FF:000475">
    <property type="entry name" value="GTP-binding protein Rhes"/>
    <property type="match status" value="1"/>
</dbReference>
<feature type="compositionally biased region" description="Basic residues" evidence="10">
    <location>
        <begin position="213"/>
        <end position="232"/>
    </location>
</feature>
<dbReference type="GO" id="GO:0003924">
    <property type="term" value="F:GTPase activity"/>
    <property type="evidence" value="ECO:0007669"/>
    <property type="project" value="InterPro"/>
</dbReference>
<evidence type="ECO:0000256" key="3">
    <source>
        <dbReference type="ARBA" id="ARBA00022481"/>
    </source>
</evidence>
<reference evidence="11" key="3">
    <citation type="submission" date="2023-05" db="EMBL/GenBank/DDBJ databases">
        <authorList>
            <person name="Smith C.H."/>
        </authorList>
    </citation>
    <scope>NUCLEOTIDE SEQUENCE</scope>
    <source>
        <strain evidence="11">CHS0354</strain>
        <tissue evidence="11">Mantle</tissue>
    </source>
</reference>
<dbReference type="InterPro" id="IPR052236">
    <property type="entry name" value="Small_GTPase_RasD"/>
</dbReference>
<keyword evidence="7" id="KW-0449">Lipoprotein</keyword>
<dbReference type="NCBIfam" id="TIGR00231">
    <property type="entry name" value="small_GTP"/>
    <property type="match status" value="1"/>
</dbReference>
<evidence type="ECO:0000256" key="6">
    <source>
        <dbReference type="ARBA" id="ARBA00023136"/>
    </source>
</evidence>
<feature type="compositionally biased region" description="Basic and acidic residues" evidence="10">
    <location>
        <begin position="189"/>
        <end position="205"/>
    </location>
</feature>
<comment type="subcellular location">
    <subcellularLocation>
        <location evidence="1">Cell membrane</location>
        <topology evidence="1">Lipid-anchor</topology>
    </subcellularLocation>
</comment>